<evidence type="ECO:0000313" key="1">
    <source>
        <dbReference type="Proteomes" id="UP000887576"/>
    </source>
</evidence>
<dbReference type="WBParaSite" id="JU765_v2.g14409.t1">
    <property type="protein sequence ID" value="JU765_v2.g14409.t1"/>
    <property type="gene ID" value="JU765_v2.g14409"/>
</dbReference>
<dbReference type="Proteomes" id="UP000887576">
    <property type="component" value="Unplaced"/>
</dbReference>
<organism evidence="1 2">
    <name type="scientific">Panagrolaimus sp. JU765</name>
    <dbReference type="NCBI Taxonomy" id="591449"/>
    <lineage>
        <taxon>Eukaryota</taxon>
        <taxon>Metazoa</taxon>
        <taxon>Ecdysozoa</taxon>
        <taxon>Nematoda</taxon>
        <taxon>Chromadorea</taxon>
        <taxon>Rhabditida</taxon>
        <taxon>Tylenchina</taxon>
        <taxon>Panagrolaimomorpha</taxon>
        <taxon>Panagrolaimoidea</taxon>
        <taxon>Panagrolaimidae</taxon>
        <taxon>Panagrolaimus</taxon>
    </lineage>
</organism>
<evidence type="ECO:0000313" key="2">
    <source>
        <dbReference type="WBParaSite" id="JU765_v2.g14409.t1"/>
    </source>
</evidence>
<protein>
    <submittedName>
        <fullName evidence="2">UBC core domain-containing protein</fullName>
    </submittedName>
</protein>
<sequence>PNGRFETNTKICLSISSYHPETWLPSWSISTALVALIAFMTTPGQGAIGALDCSDQQRKKLAKDSLKWCCSTCGCKMHEVGEELKAQIGKKECAKLPPINPDAGKGDADSNSSIASSSVSTVPEQPEVKSTPIVKPTLEKSTEPSIQPPVPQPITHNSIPQPPLVANVPVQQEVNSQ</sequence>
<reference evidence="2" key="1">
    <citation type="submission" date="2022-11" db="UniProtKB">
        <authorList>
            <consortium name="WormBaseParasite"/>
        </authorList>
    </citation>
    <scope>IDENTIFICATION</scope>
</reference>
<proteinExistence type="predicted"/>
<accession>A0AC34QA43</accession>
<name>A0AC34QA43_9BILA</name>